<name>A0A0F9IQL4_9ZZZZ</name>
<sequence>VPCGTGGHKSLNLDTSELLNPNDAAILGTSKTDNMLRRQNFYVVKI</sequence>
<dbReference type="AlphaFoldDB" id="A0A0F9IQL4"/>
<reference evidence="1" key="1">
    <citation type="journal article" date="2015" name="Nature">
        <title>Complex archaea that bridge the gap between prokaryotes and eukaryotes.</title>
        <authorList>
            <person name="Spang A."/>
            <person name="Saw J.H."/>
            <person name="Jorgensen S.L."/>
            <person name="Zaremba-Niedzwiedzka K."/>
            <person name="Martijn J."/>
            <person name="Lind A.E."/>
            <person name="van Eijk R."/>
            <person name="Schleper C."/>
            <person name="Guy L."/>
            <person name="Ettema T.J."/>
        </authorList>
    </citation>
    <scope>NUCLEOTIDE SEQUENCE</scope>
</reference>
<organism evidence="1">
    <name type="scientific">marine sediment metagenome</name>
    <dbReference type="NCBI Taxonomy" id="412755"/>
    <lineage>
        <taxon>unclassified sequences</taxon>
        <taxon>metagenomes</taxon>
        <taxon>ecological metagenomes</taxon>
    </lineage>
</organism>
<accession>A0A0F9IQL4</accession>
<protein>
    <submittedName>
        <fullName evidence="1">Uncharacterized protein</fullName>
    </submittedName>
</protein>
<gene>
    <name evidence="1" type="ORF">LCGC14_1627740</name>
</gene>
<proteinExistence type="predicted"/>
<dbReference type="EMBL" id="LAZR01013386">
    <property type="protein sequence ID" value="KKM22204.1"/>
    <property type="molecule type" value="Genomic_DNA"/>
</dbReference>
<feature type="non-terminal residue" evidence="1">
    <location>
        <position position="1"/>
    </location>
</feature>
<comment type="caution">
    <text evidence="1">The sequence shown here is derived from an EMBL/GenBank/DDBJ whole genome shotgun (WGS) entry which is preliminary data.</text>
</comment>
<evidence type="ECO:0000313" key="1">
    <source>
        <dbReference type="EMBL" id="KKM22204.1"/>
    </source>
</evidence>